<dbReference type="RefSeq" id="WP_189717672.1">
    <property type="nucleotide sequence ID" value="NZ_BMSA01000038.1"/>
</dbReference>
<comment type="caution">
    <text evidence="3">The sequence shown here is derived from an EMBL/GenBank/DDBJ whole genome shotgun (WGS) entry which is preliminary data.</text>
</comment>
<feature type="compositionally biased region" description="Low complexity" evidence="1">
    <location>
        <begin position="199"/>
        <end position="224"/>
    </location>
</feature>
<evidence type="ECO:0000259" key="2">
    <source>
        <dbReference type="Pfam" id="PF13699"/>
    </source>
</evidence>
<name>A0A918HQQ1_9ACTN</name>
<evidence type="ECO:0000256" key="1">
    <source>
        <dbReference type="SAM" id="MobiDB-lite"/>
    </source>
</evidence>
<reference evidence="3" key="2">
    <citation type="submission" date="2020-09" db="EMBL/GenBank/DDBJ databases">
        <authorList>
            <person name="Sun Q."/>
            <person name="Ohkuma M."/>
        </authorList>
    </citation>
    <scope>NUCLEOTIDE SEQUENCE</scope>
    <source>
        <strain evidence="3">JCM 4125</strain>
    </source>
</reference>
<evidence type="ECO:0000313" key="4">
    <source>
        <dbReference type="Proteomes" id="UP000646776"/>
    </source>
</evidence>
<organism evidence="3 4">
    <name type="scientific">Streptomyces phaeofaciens</name>
    <dbReference type="NCBI Taxonomy" id="68254"/>
    <lineage>
        <taxon>Bacteria</taxon>
        <taxon>Bacillati</taxon>
        <taxon>Actinomycetota</taxon>
        <taxon>Actinomycetes</taxon>
        <taxon>Kitasatosporales</taxon>
        <taxon>Streptomycetaceae</taxon>
        <taxon>Streptomyces</taxon>
    </lineage>
</organism>
<feature type="region of interest" description="Disordered" evidence="1">
    <location>
        <begin position="1"/>
        <end position="31"/>
    </location>
</feature>
<protein>
    <recommendedName>
        <fullName evidence="2">eCIS core domain-containing protein</fullName>
    </recommendedName>
</protein>
<feature type="domain" description="eCIS core" evidence="2">
    <location>
        <begin position="94"/>
        <end position="165"/>
    </location>
</feature>
<feature type="compositionally biased region" description="Basic and acidic residues" evidence="1">
    <location>
        <begin position="57"/>
        <end position="67"/>
    </location>
</feature>
<feature type="region of interest" description="Disordered" evidence="1">
    <location>
        <begin position="48"/>
        <end position="73"/>
    </location>
</feature>
<sequence length="565" mass="60348">MRAHRPARNTGSGEVRAAARAASASARPALPLSPDGLLALQRTAGNAAATRSVQLVRSEERERHEHGPGCGHAQNTAAVQRSAVGDVLSSPGQPLAAPLRSEMEARLDADFSDVRLHTGTDARRSAAELGARAYTSGHHVVIGAGGADKHTLAHELTHVIQQRTGPVAGADNGAGLRVSDPGDRDERAAEANAVRVMSGPAPAAPADAAGRPARRPGAGQGPAPVQRMIHQEPSYVASAGGKVSLTNRGDIDVEEHDGEPHVRVYQTVFAPVMAGGGHKDVHQRGDGSIDFRNQQDAAWLNMGRPWRSMHYVRTYQDQKNRSDPSGFATPTAQTTTLVRSFLVPLETYRRVTGNAVSEKQIKSVYDPGNLSQSTDKAKDSDQYEIRGAWMTEVVGSAVANSLVTYAPDGLVEEVRQESRNGTVQPMSALLGRLSMPDFQDFPEYRPAGRQGDGLVLPLDKGKMPKASAQDALIERLVGLLAAAFPKDGITTTRRAKDARTELKRLCGLAGAKDRDVDWAELRDRVRRAMNYAGMPAVLAEVYSEAKDKAAQPDGGGFKVRHFGNG</sequence>
<feature type="compositionally biased region" description="Low complexity" evidence="1">
    <location>
        <begin position="16"/>
        <end position="31"/>
    </location>
</feature>
<dbReference type="Proteomes" id="UP000646776">
    <property type="component" value="Unassembled WGS sequence"/>
</dbReference>
<feature type="region of interest" description="Disordered" evidence="1">
    <location>
        <begin position="166"/>
        <end position="225"/>
    </location>
</feature>
<evidence type="ECO:0000313" key="3">
    <source>
        <dbReference type="EMBL" id="GGT90970.1"/>
    </source>
</evidence>
<dbReference type="InterPro" id="IPR025295">
    <property type="entry name" value="eCIS_core_dom"/>
</dbReference>
<dbReference type="AlphaFoldDB" id="A0A918HQQ1"/>
<proteinExistence type="predicted"/>
<dbReference type="Pfam" id="PF13699">
    <property type="entry name" value="eCIS_core"/>
    <property type="match status" value="1"/>
</dbReference>
<accession>A0A918HQQ1</accession>
<reference evidence="3" key="1">
    <citation type="journal article" date="2014" name="Int. J. Syst. Evol. Microbiol.">
        <title>Complete genome sequence of Corynebacterium casei LMG S-19264T (=DSM 44701T), isolated from a smear-ripened cheese.</title>
        <authorList>
            <consortium name="US DOE Joint Genome Institute (JGI-PGF)"/>
            <person name="Walter F."/>
            <person name="Albersmeier A."/>
            <person name="Kalinowski J."/>
            <person name="Ruckert C."/>
        </authorList>
    </citation>
    <scope>NUCLEOTIDE SEQUENCE</scope>
    <source>
        <strain evidence="3">JCM 4125</strain>
    </source>
</reference>
<keyword evidence="4" id="KW-1185">Reference proteome</keyword>
<dbReference type="EMBL" id="BMSA01000038">
    <property type="protein sequence ID" value="GGT90970.1"/>
    <property type="molecule type" value="Genomic_DNA"/>
</dbReference>
<gene>
    <name evidence="3" type="ORF">GCM10010226_81340</name>
</gene>
<feature type="compositionally biased region" description="Basic and acidic residues" evidence="1">
    <location>
        <begin position="180"/>
        <end position="189"/>
    </location>
</feature>